<dbReference type="CDD" id="cd04301">
    <property type="entry name" value="NAT_SF"/>
    <property type="match status" value="1"/>
</dbReference>
<gene>
    <name evidence="4" type="primary">yjaB</name>
    <name evidence="4" type="ORF">NCTC10821_06016</name>
</gene>
<accession>A0A378TQF6</accession>
<dbReference type="Gene3D" id="3.40.630.30">
    <property type="match status" value="1"/>
</dbReference>
<name>A0A378TQF6_9MYCO</name>
<evidence type="ECO:0000256" key="2">
    <source>
        <dbReference type="ARBA" id="ARBA00023315"/>
    </source>
</evidence>
<dbReference type="InterPro" id="IPR016181">
    <property type="entry name" value="Acyl_CoA_acyltransferase"/>
</dbReference>
<keyword evidence="2 4" id="KW-0012">Acyltransferase</keyword>
<dbReference type="PANTHER" id="PTHR43800">
    <property type="entry name" value="PEPTIDYL-LYSINE N-ACETYLTRANSFERASE YJAB"/>
    <property type="match status" value="1"/>
</dbReference>
<dbReference type="Proteomes" id="UP000254978">
    <property type="component" value="Unassembled WGS sequence"/>
</dbReference>
<evidence type="ECO:0000313" key="4">
    <source>
        <dbReference type="EMBL" id="STZ62447.1"/>
    </source>
</evidence>
<dbReference type="SUPFAM" id="SSF55729">
    <property type="entry name" value="Acyl-CoA N-acyltransferases (Nat)"/>
    <property type="match status" value="1"/>
</dbReference>
<dbReference type="EC" id="2.3.1.-" evidence="4"/>
<keyword evidence="5" id="KW-1185">Reference proteome</keyword>
<proteinExistence type="predicted"/>
<evidence type="ECO:0000259" key="3">
    <source>
        <dbReference type="PROSITE" id="PS51186"/>
    </source>
</evidence>
<dbReference type="OrthoDB" id="9788300at2"/>
<protein>
    <submittedName>
        <fullName evidence="4">Putative acetyltransferase</fullName>
        <ecNumber evidence="4">2.3.1.-</ecNumber>
    </submittedName>
</protein>
<dbReference type="InterPro" id="IPR000182">
    <property type="entry name" value="GNAT_dom"/>
</dbReference>
<feature type="domain" description="N-acetyltransferase" evidence="3">
    <location>
        <begin position="19"/>
        <end position="164"/>
    </location>
</feature>
<dbReference type="PROSITE" id="PS51186">
    <property type="entry name" value="GNAT"/>
    <property type="match status" value="1"/>
</dbReference>
<dbReference type="Pfam" id="PF13673">
    <property type="entry name" value="Acetyltransf_10"/>
    <property type="match status" value="1"/>
</dbReference>
<dbReference type="EMBL" id="UGQT01000001">
    <property type="protein sequence ID" value="STZ62447.1"/>
    <property type="molecule type" value="Genomic_DNA"/>
</dbReference>
<evidence type="ECO:0000313" key="5">
    <source>
        <dbReference type="Proteomes" id="UP000254978"/>
    </source>
</evidence>
<reference evidence="4 5" key="1">
    <citation type="submission" date="2018-06" db="EMBL/GenBank/DDBJ databases">
        <authorList>
            <consortium name="Pathogen Informatics"/>
            <person name="Doyle S."/>
        </authorList>
    </citation>
    <scope>NUCLEOTIDE SEQUENCE [LARGE SCALE GENOMIC DNA]</scope>
    <source>
        <strain evidence="4 5">NCTC10821</strain>
    </source>
</reference>
<evidence type="ECO:0000256" key="1">
    <source>
        <dbReference type="ARBA" id="ARBA00022679"/>
    </source>
</evidence>
<dbReference type="PANTHER" id="PTHR43800:SF1">
    <property type="entry name" value="PEPTIDYL-LYSINE N-ACETYLTRANSFERASE YJAB"/>
    <property type="match status" value="1"/>
</dbReference>
<dbReference type="GO" id="GO:0016747">
    <property type="term" value="F:acyltransferase activity, transferring groups other than amino-acyl groups"/>
    <property type="evidence" value="ECO:0007669"/>
    <property type="project" value="InterPro"/>
</dbReference>
<dbReference type="AlphaFoldDB" id="A0A378TQF6"/>
<keyword evidence="1 4" id="KW-0808">Transferase</keyword>
<organism evidence="4 5">
    <name type="scientific">Mycolicibacterium tokaiense</name>
    <dbReference type="NCBI Taxonomy" id="39695"/>
    <lineage>
        <taxon>Bacteria</taxon>
        <taxon>Bacillati</taxon>
        <taxon>Actinomycetota</taxon>
        <taxon>Actinomycetes</taxon>
        <taxon>Mycobacteriales</taxon>
        <taxon>Mycobacteriaceae</taxon>
        <taxon>Mycolicibacterium</taxon>
    </lineage>
</organism>
<sequence length="164" mass="17711">MPWVNSYSARLAGVNRTEVVLRPCAGSAEWPVLAHIWRGAVTATHDFLTAADIDFYESRLLAQYFAVVELTVATVDGTAVGFSGIAGGKLEMLFVDQQRRGTGVGAVLLQQAIAAHPGLLVDVNEQNPQALAFYRRFGFVTVDRHDTDADGRPFPILNLALPGS</sequence>